<dbReference type="RefSeq" id="WP_021985937.1">
    <property type="nucleotide sequence ID" value="NZ_CP060632.1"/>
</dbReference>
<protein>
    <submittedName>
        <fullName evidence="1">Uncharacterized protein</fullName>
    </submittedName>
</protein>
<proteinExistence type="predicted"/>
<evidence type="ECO:0000313" key="1">
    <source>
        <dbReference type="EMBL" id="QNL99513.1"/>
    </source>
</evidence>
<keyword evidence="2" id="KW-1185">Reference proteome</keyword>
<reference evidence="1 2" key="1">
    <citation type="submission" date="2020-08" db="EMBL/GenBank/DDBJ databases">
        <authorList>
            <person name="Liu C."/>
            <person name="Sun Q."/>
        </authorList>
    </citation>
    <scope>NUCLEOTIDE SEQUENCE [LARGE SCALE GENOMIC DNA]</scope>
    <source>
        <strain evidence="1 2">NSJ-4</strain>
    </source>
</reference>
<dbReference type="EMBL" id="CP060632">
    <property type="protein sequence ID" value="QNL99513.1"/>
    <property type="molecule type" value="Genomic_DNA"/>
</dbReference>
<dbReference type="AlphaFoldDB" id="A0A7G9FLT2"/>
<name>A0A7G9FLT2_9FIRM</name>
<gene>
    <name evidence="1" type="ORF">H9Q76_12495</name>
</gene>
<sequence length="213" mass="25142">MSNYKDYKDAYMVCLRALFGDVLTLDEETFVLLDASFALVENDGDYICSKGFERWLQVQLPYIYGAFLSREDFTKNVYDVMYHFVATGKESALEKLKAKPVNEKMADRVYTVTFQNFSQNVYMQWLDLIQTCITYLNGLSEWIDEQASNMSASHRYMLTFILFNFPVFVQLLMRDENFLQAFEIGTEYMADRYQYVHYELHGDMFELADDEKC</sequence>
<organism evidence="1 2">
    <name type="scientific">Wujia chipingensis</name>
    <dbReference type="NCBI Taxonomy" id="2763670"/>
    <lineage>
        <taxon>Bacteria</taxon>
        <taxon>Bacillati</taxon>
        <taxon>Bacillota</taxon>
        <taxon>Clostridia</taxon>
        <taxon>Lachnospirales</taxon>
        <taxon>Lachnospiraceae</taxon>
        <taxon>Wujia</taxon>
    </lineage>
</organism>
<dbReference type="Proteomes" id="UP000515819">
    <property type="component" value="Chromosome"/>
</dbReference>
<accession>A0A7G9FLT2</accession>
<evidence type="ECO:0000313" key="2">
    <source>
        <dbReference type="Proteomes" id="UP000515819"/>
    </source>
</evidence>
<dbReference type="KEGG" id="wcp:H9Q76_12495"/>